<dbReference type="Proteomes" id="UP000002730">
    <property type="component" value="Chromosome"/>
</dbReference>
<dbReference type="HOGENOM" id="CLU_1438783_0_0_9"/>
<protein>
    <recommendedName>
        <fullName evidence="4">Lipoprotein</fullName>
    </recommendedName>
</protein>
<accession>D9SU28</accession>
<evidence type="ECO:0000256" key="1">
    <source>
        <dbReference type="SAM" id="MobiDB-lite"/>
    </source>
</evidence>
<name>D9SU28_CLOC7</name>
<dbReference type="PROSITE" id="PS51257">
    <property type="entry name" value="PROKAR_LIPOPROTEIN"/>
    <property type="match status" value="1"/>
</dbReference>
<gene>
    <name evidence="2" type="ordered locus">Clocel_1107</name>
</gene>
<dbReference type="KEGG" id="ccb:Clocel_1107"/>
<feature type="compositionally biased region" description="Polar residues" evidence="1">
    <location>
        <begin position="163"/>
        <end position="174"/>
    </location>
</feature>
<evidence type="ECO:0008006" key="4">
    <source>
        <dbReference type="Google" id="ProtNLM"/>
    </source>
</evidence>
<dbReference type="STRING" id="573061.Clocel_1107"/>
<proteinExistence type="predicted"/>
<keyword evidence="3" id="KW-1185">Reference proteome</keyword>
<dbReference type="RefSeq" id="WP_010076285.1">
    <property type="nucleotide sequence ID" value="NC_014393.1"/>
</dbReference>
<feature type="region of interest" description="Disordered" evidence="1">
    <location>
        <begin position="163"/>
        <end position="188"/>
    </location>
</feature>
<sequence length="188" mass="20740">MKKKIFLSVFIAIGIFAGGCSNENSKESTKNEVNQLIDTTDNTKNNDNNSEDANKAQENLKVQEIWSGNWQKGQGGTEGASGAITISEVNEKQFKFSLNASFVTKSKDAEGKEFLNPHEGQIQGIAYLNSNSEAYYTDKEFPDYKMIFTSKGKTISVQEVNTKTNDDYGSSPNAGVNVRFSGDYSKKQ</sequence>
<reference evidence="2 3" key="1">
    <citation type="submission" date="2010-08" db="EMBL/GenBank/DDBJ databases">
        <title>Complete sequence of Clostridium cellulovorans 743B.</title>
        <authorList>
            <consortium name="US DOE Joint Genome Institute"/>
            <person name="Lucas S."/>
            <person name="Copeland A."/>
            <person name="Lapidus A."/>
            <person name="Cheng J.-F."/>
            <person name="Bruce D."/>
            <person name="Goodwin L."/>
            <person name="Pitluck S."/>
            <person name="Chertkov O."/>
            <person name="Detter J.C."/>
            <person name="Han C."/>
            <person name="Tapia R."/>
            <person name="Land M."/>
            <person name="Hauser L."/>
            <person name="Chang Y.-J."/>
            <person name="Jeffries C."/>
            <person name="Kyrpides N."/>
            <person name="Ivanova N."/>
            <person name="Mikhailova N."/>
            <person name="Hemme C.L."/>
            <person name="Woyke T."/>
        </authorList>
    </citation>
    <scope>NUCLEOTIDE SEQUENCE [LARGE SCALE GENOMIC DNA]</scope>
    <source>
        <strain evidence="3">ATCC 35296 / DSM 3052 / OCM 3 / 743B</strain>
    </source>
</reference>
<evidence type="ECO:0000313" key="3">
    <source>
        <dbReference type="Proteomes" id="UP000002730"/>
    </source>
</evidence>
<organism evidence="2 3">
    <name type="scientific">Clostridium cellulovorans (strain ATCC 35296 / DSM 3052 / OCM 3 / 743B)</name>
    <dbReference type="NCBI Taxonomy" id="573061"/>
    <lineage>
        <taxon>Bacteria</taxon>
        <taxon>Bacillati</taxon>
        <taxon>Bacillota</taxon>
        <taxon>Clostridia</taxon>
        <taxon>Eubacteriales</taxon>
        <taxon>Clostridiaceae</taxon>
        <taxon>Clostridium</taxon>
    </lineage>
</organism>
<dbReference type="AlphaFoldDB" id="D9SU28"/>
<evidence type="ECO:0000313" key="2">
    <source>
        <dbReference type="EMBL" id="ADL50866.1"/>
    </source>
</evidence>
<dbReference type="EMBL" id="CP002160">
    <property type="protein sequence ID" value="ADL50866.1"/>
    <property type="molecule type" value="Genomic_DNA"/>
</dbReference>